<organism evidence="14 15">
    <name type="scientific">Sphingobium scionense</name>
    <dbReference type="NCBI Taxonomy" id="1404341"/>
    <lineage>
        <taxon>Bacteria</taxon>
        <taxon>Pseudomonadati</taxon>
        <taxon>Pseudomonadota</taxon>
        <taxon>Alphaproteobacteria</taxon>
        <taxon>Sphingomonadales</taxon>
        <taxon>Sphingomonadaceae</taxon>
        <taxon>Sphingobium</taxon>
    </lineage>
</organism>
<keyword evidence="4" id="KW-0597">Phosphoprotein</keyword>
<evidence type="ECO:0000256" key="6">
    <source>
        <dbReference type="ARBA" id="ARBA00022692"/>
    </source>
</evidence>
<dbReference type="RefSeq" id="WP_188084457.1">
    <property type="nucleotide sequence ID" value="NZ_JACIEU010000046.1"/>
</dbReference>
<keyword evidence="5" id="KW-0808">Transferase</keyword>
<dbReference type="EMBL" id="JACIEU010000046">
    <property type="protein sequence ID" value="MBB4151719.1"/>
    <property type="molecule type" value="Genomic_DNA"/>
</dbReference>
<dbReference type="AlphaFoldDB" id="A0A7W6LWI9"/>
<dbReference type="EC" id="2.7.13.3" evidence="3"/>
<dbReference type="GO" id="GO:0005886">
    <property type="term" value="C:plasma membrane"/>
    <property type="evidence" value="ECO:0007669"/>
    <property type="project" value="TreeGrafter"/>
</dbReference>
<dbReference type="InterPro" id="IPR003594">
    <property type="entry name" value="HATPase_dom"/>
</dbReference>
<dbReference type="Gene3D" id="1.10.287.130">
    <property type="match status" value="1"/>
</dbReference>
<feature type="domain" description="Histidine kinase" evidence="12">
    <location>
        <begin position="248"/>
        <end position="459"/>
    </location>
</feature>
<evidence type="ECO:0000313" key="15">
    <source>
        <dbReference type="Proteomes" id="UP000590524"/>
    </source>
</evidence>
<feature type="transmembrane region" description="Helical" evidence="11">
    <location>
        <begin position="163"/>
        <end position="185"/>
    </location>
</feature>
<dbReference type="Pfam" id="PF00672">
    <property type="entry name" value="HAMP"/>
    <property type="match status" value="1"/>
</dbReference>
<name>A0A7W6LWI9_9SPHN</name>
<dbReference type="PROSITE" id="PS50885">
    <property type="entry name" value="HAMP"/>
    <property type="match status" value="1"/>
</dbReference>
<dbReference type="GO" id="GO:0000155">
    <property type="term" value="F:phosphorelay sensor kinase activity"/>
    <property type="evidence" value="ECO:0007669"/>
    <property type="project" value="InterPro"/>
</dbReference>
<dbReference type="InterPro" id="IPR004358">
    <property type="entry name" value="Sig_transdc_His_kin-like_C"/>
</dbReference>
<dbReference type="PROSITE" id="PS50109">
    <property type="entry name" value="HIS_KIN"/>
    <property type="match status" value="1"/>
</dbReference>
<keyword evidence="6 11" id="KW-0812">Transmembrane</keyword>
<dbReference type="PRINTS" id="PR00344">
    <property type="entry name" value="BCTRLSENSOR"/>
</dbReference>
<dbReference type="CDD" id="cd00075">
    <property type="entry name" value="HATPase"/>
    <property type="match status" value="1"/>
</dbReference>
<dbReference type="SMART" id="SM00304">
    <property type="entry name" value="HAMP"/>
    <property type="match status" value="1"/>
</dbReference>
<dbReference type="Pfam" id="PF02518">
    <property type="entry name" value="HATPase_c"/>
    <property type="match status" value="1"/>
</dbReference>
<evidence type="ECO:0000313" key="14">
    <source>
        <dbReference type="EMBL" id="MBB4151719.1"/>
    </source>
</evidence>
<dbReference type="InterPro" id="IPR003660">
    <property type="entry name" value="HAMP_dom"/>
</dbReference>
<evidence type="ECO:0000259" key="13">
    <source>
        <dbReference type="PROSITE" id="PS50885"/>
    </source>
</evidence>
<dbReference type="PANTHER" id="PTHR45436">
    <property type="entry name" value="SENSOR HISTIDINE KINASE YKOH"/>
    <property type="match status" value="1"/>
</dbReference>
<dbReference type="InterPro" id="IPR005467">
    <property type="entry name" value="His_kinase_dom"/>
</dbReference>
<dbReference type="InterPro" id="IPR050428">
    <property type="entry name" value="TCS_sensor_his_kinase"/>
</dbReference>
<evidence type="ECO:0000256" key="7">
    <source>
        <dbReference type="ARBA" id="ARBA00022777"/>
    </source>
</evidence>
<dbReference type="SUPFAM" id="SSF158472">
    <property type="entry name" value="HAMP domain-like"/>
    <property type="match status" value="1"/>
</dbReference>
<keyword evidence="15" id="KW-1185">Reference proteome</keyword>
<proteinExistence type="predicted"/>
<dbReference type="SMART" id="SM00387">
    <property type="entry name" value="HATPase_c"/>
    <property type="match status" value="1"/>
</dbReference>
<evidence type="ECO:0000259" key="12">
    <source>
        <dbReference type="PROSITE" id="PS50109"/>
    </source>
</evidence>
<dbReference type="InterPro" id="IPR036890">
    <property type="entry name" value="HATPase_C_sf"/>
</dbReference>
<evidence type="ECO:0000256" key="11">
    <source>
        <dbReference type="SAM" id="Phobius"/>
    </source>
</evidence>
<dbReference type="PANTHER" id="PTHR45436:SF8">
    <property type="entry name" value="HISTIDINE KINASE"/>
    <property type="match status" value="1"/>
</dbReference>
<reference evidence="14 15" key="1">
    <citation type="submission" date="2020-08" db="EMBL/GenBank/DDBJ databases">
        <title>Genomic Encyclopedia of Type Strains, Phase IV (KMG-IV): sequencing the most valuable type-strain genomes for metagenomic binning, comparative biology and taxonomic classification.</title>
        <authorList>
            <person name="Goeker M."/>
        </authorList>
    </citation>
    <scope>NUCLEOTIDE SEQUENCE [LARGE SCALE GENOMIC DNA]</scope>
    <source>
        <strain evidence="14 15">DSM 19371</strain>
    </source>
</reference>
<comment type="caution">
    <text evidence="14">The sequence shown here is derived from an EMBL/GenBank/DDBJ whole genome shotgun (WGS) entry which is preliminary data.</text>
</comment>
<feature type="transmembrane region" description="Helical" evidence="11">
    <location>
        <begin position="12"/>
        <end position="33"/>
    </location>
</feature>
<evidence type="ECO:0000256" key="1">
    <source>
        <dbReference type="ARBA" id="ARBA00000085"/>
    </source>
</evidence>
<evidence type="ECO:0000256" key="4">
    <source>
        <dbReference type="ARBA" id="ARBA00022553"/>
    </source>
</evidence>
<keyword evidence="7" id="KW-0418">Kinase</keyword>
<dbReference type="InterPro" id="IPR036097">
    <property type="entry name" value="HisK_dim/P_sf"/>
</dbReference>
<dbReference type="InterPro" id="IPR003661">
    <property type="entry name" value="HisK_dim/P_dom"/>
</dbReference>
<evidence type="ECO:0000256" key="5">
    <source>
        <dbReference type="ARBA" id="ARBA00022679"/>
    </source>
</evidence>
<keyword evidence="10 11" id="KW-0472">Membrane</keyword>
<protein>
    <recommendedName>
        <fullName evidence="3">histidine kinase</fullName>
        <ecNumber evidence="3">2.7.13.3</ecNumber>
    </recommendedName>
</protein>
<evidence type="ECO:0000256" key="9">
    <source>
        <dbReference type="ARBA" id="ARBA00023012"/>
    </source>
</evidence>
<evidence type="ECO:0000256" key="10">
    <source>
        <dbReference type="ARBA" id="ARBA00023136"/>
    </source>
</evidence>
<dbReference type="CDD" id="cd00082">
    <property type="entry name" value="HisKA"/>
    <property type="match status" value="1"/>
</dbReference>
<feature type="domain" description="HAMP" evidence="13">
    <location>
        <begin position="187"/>
        <end position="240"/>
    </location>
</feature>
<keyword evidence="9" id="KW-0902">Two-component regulatory system</keyword>
<sequence>MTLLPRTIRGLSILSAAVSGLVILILGAAAILISHHEIEAQMDHRIEREMDALLDFHASNGAAQLAQVVRARDGATTGGTGYLAETGGDGRMMLYALADAQGRRIAGHLIPKMPADGWSEFLPIRHPDGSTGEAQALSRRLPDGGQLVIAADRLALHRSDDRILFVVMIGLGVILLTGTASTIAFGRLVRRRLVLISGTAQGIIEGDYARRVPVDGSGSEFDRISTILNQMLDRIEELMGALRQVSSDLAHDMRTPLGRIRQDMERLAAETGDPVASRSAERAMIDIDALLDLFAGLLGVSEVRGFAARKRFVGLQLDDVVTDVVDAYRPAFDDGGRSLTVDLQPVTIHGDAQLLKRAVANLLENILAHAGEGVNATISLSQYAGCAILTVADDGLGVPERDQEKIFERLVRLDPSRSKGGHGLGLNMVRAIVHAHHGKIGAEKASRGLTIVLRLPIADAGRVDGGVIDRSTNG</sequence>
<comment type="subcellular location">
    <subcellularLocation>
        <location evidence="2">Membrane</location>
    </subcellularLocation>
</comment>
<evidence type="ECO:0000256" key="2">
    <source>
        <dbReference type="ARBA" id="ARBA00004370"/>
    </source>
</evidence>
<comment type="catalytic activity">
    <reaction evidence="1">
        <text>ATP + protein L-histidine = ADP + protein N-phospho-L-histidine.</text>
        <dbReference type="EC" id="2.7.13.3"/>
    </reaction>
</comment>
<gene>
    <name evidence="14" type="ORF">GGQ90_005533</name>
</gene>
<dbReference type="SUPFAM" id="SSF55874">
    <property type="entry name" value="ATPase domain of HSP90 chaperone/DNA topoisomerase II/histidine kinase"/>
    <property type="match status" value="1"/>
</dbReference>
<dbReference type="SUPFAM" id="SSF47384">
    <property type="entry name" value="Homodimeric domain of signal transducing histidine kinase"/>
    <property type="match status" value="1"/>
</dbReference>
<dbReference type="Proteomes" id="UP000590524">
    <property type="component" value="Unassembled WGS sequence"/>
</dbReference>
<keyword evidence="8 11" id="KW-1133">Transmembrane helix</keyword>
<dbReference type="Gene3D" id="3.30.565.10">
    <property type="entry name" value="Histidine kinase-like ATPase, C-terminal domain"/>
    <property type="match status" value="1"/>
</dbReference>
<evidence type="ECO:0000256" key="3">
    <source>
        <dbReference type="ARBA" id="ARBA00012438"/>
    </source>
</evidence>
<accession>A0A7W6LWI9</accession>
<evidence type="ECO:0000256" key="8">
    <source>
        <dbReference type="ARBA" id="ARBA00022989"/>
    </source>
</evidence>